<dbReference type="Proteomes" id="UP000004995">
    <property type="component" value="Unassembled WGS sequence"/>
</dbReference>
<keyword evidence="1" id="KW-0472">Membrane</keyword>
<keyword evidence="3" id="KW-1185">Reference proteome</keyword>
<sequence>MDRASLTMLLAVIIFIEPSAIMSSILILALMIMVASAPDPGLLGKEPPSPVQNSEA</sequence>
<reference evidence="3" key="1">
    <citation type="journal article" date="2012" name="Nat. Biotechnol.">
        <title>Reference genome sequence of the model plant Setaria.</title>
        <authorList>
            <person name="Bennetzen J.L."/>
            <person name="Schmutz J."/>
            <person name="Wang H."/>
            <person name="Percifield R."/>
            <person name="Hawkins J."/>
            <person name="Pontaroli A.C."/>
            <person name="Estep M."/>
            <person name="Feng L."/>
            <person name="Vaughn J.N."/>
            <person name="Grimwood J."/>
            <person name="Jenkins J."/>
            <person name="Barry K."/>
            <person name="Lindquist E."/>
            <person name="Hellsten U."/>
            <person name="Deshpande S."/>
            <person name="Wang X."/>
            <person name="Wu X."/>
            <person name="Mitros T."/>
            <person name="Triplett J."/>
            <person name="Yang X."/>
            <person name="Ye C.Y."/>
            <person name="Mauro-Herrera M."/>
            <person name="Wang L."/>
            <person name="Li P."/>
            <person name="Sharma M."/>
            <person name="Sharma R."/>
            <person name="Ronald P.C."/>
            <person name="Panaud O."/>
            <person name="Kellogg E.A."/>
            <person name="Brutnell T.P."/>
            <person name="Doust A.N."/>
            <person name="Tuskan G.A."/>
            <person name="Rokhsar D."/>
            <person name="Devos K.M."/>
        </authorList>
    </citation>
    <scope>NUCLEOTIDE SEQUENCE [LARGE SCALE GENOMIC DNA]</scope>
    <source>
        <strain evidence="3">cv. Yugu1</strain>
    </source>
</reference>
<evidence type="ECO:0000313" key="3">
    <source>
        <dbReference type="Proteomes" id="UP000004995"/>
    </source>
</evidence>
<evidence type="ECO:0000256" key="1">
    <source>
        <dbReference type="SAM" id="Phobius"/>
    </source>
</evidence>
<dbReference type="HOGENOM" id="CLU_3017887_0_0_1"/>
<feature type="transmembrane region" description="Helical" evidence="1">
    <location>
        <begin position="6"/>
        <end position="35"/>
    </location>
</feature>
<dbReference type="EnsemblPlants" id="KQK93381">
    <property type="protein sequence ID" value="KQK93381"/>
    <property type="gene ID" value="SETIT_027238mg"/>
</dbReference>
<dbReference type="EMBL" id="AGNK02004605">
    <property type="status" value="NOT_ANNOTATED_CDS"/>
    <property type="molecule type" value="Genomic_DNA"/>
</dbReference>
<keyword evidence="1" id="KW-1133">Transmembrane helix</keyword>
<organism evidence="2 3">
    <name type="scientific">Setaria italica</name>
    <name type="common">Foxtail millet</name>
    <name type="synonym">Panicum italicum</name>
    <dbReference type="NCBI Taxonomy" id="4555"/>
    <lineage>
        <taxon>Eukaryota</taxon>
        <taxon>Viridiplantae</taxon>
        <taxon>Streptophyta</taxon>
        <taxon>Embryophyta</taxon>
        <taxon>Tracheophyta</taxon>
        <taxon>Spermatophyta</taxon>
        <taxon>Magnoliopsida</taxon>
        <taxon>Liliopsida</taxon>
        <taxon>Poales</taxon>
        <taxon>Poaceae</taxon>
        <taxon>PACMAD clade</taxon>
        <taxon>Panicoideae</taxon>
        <taxon>Panicodae</taxon>
        <taxon>Paniceae</taxon>
        <taxon>Cenchrinae</taxon>
        <taxon>Setaria</taxon>
    </lineage>
</organism>
<accession>K3ZKY2</accession>
<name>K3ZKY2_SETIT</name>
<keyword evidence="1" id="KW-0812">Transmembrane</keyword>
<dbReference type="AlphaFoldDB" id="K3ZKY2"/>
<evidence type="ECO:0000313" key="2">
    <source>
        <dbReference type="EnsemblPlants" id="KQK93381"/>
    </source>
</evidence>
<reference evidence="2" key="2">
    <citation type="submission" date="2018-08" db="UniProtKB">
        <authorList>
            <consortium name="EnsemblPlants"/>
        </authorList>
    </citation>
    <scope>IDENTIFICATION</scope>
    <source>
        <strain evidence="2">Yugu1</strain>
    </source>
</reference>
<dbReference type="Gramene" id="KQK93381">
    <property type="protein sequence ID" value="KQK93381"/>
    <property type="gene ID" value="SETIT_027238mg"/>
</dbReference>
<proteinExistence type="predicted"/>
<dbReference type="InParanoid" id="K3ZKY2"/>
<protein>
    <submittedName>
        <fullName evidence="2">Uncharacterized protein</fullName>
    </submittedName>
</protein>